<accession>B2TNW8</accession>
<dbReference type="KEGG" id="cbk:CLL_A2737"/>
<dbReference type="InterPro" id="IPR009636">
    <property type="entry name" value="SCAF"/>
</dbReference>
<dbReference type="EMBL" id="CP001056">
    <property type="protein sequence ID" value="ACD22584.1"/>
    <property type="molecule type" value="Genomic_DNA"/>
</dbReference>
<evidence type="ECO:0000313" key="2">
    <source>
        <dbReference type="EMBL" id="ACD22584.1"/>
    </source>
</evidence>
<feature type="coiled-coil region" evidence="1">
    <location>
        <begin position="50"/>
        <end position="94"/>
    </location>
</feature>
<evidence type="ECO:0000256" key="1">
    <source>
        <dbReference type="SAM" id="Coils"/>
    </source>
</evidence>
<gene>
    <name evidence="2" type="ordered locus">CLL_A2737</name>
</gene>
<reference evidence="2" key="2">
    <citation type="submission" date="2009-08" db="EMBL/GenBank/DDBJ databases">
        <authorList>
            <person name="Shrivastava S."/>
            <person name="Brinkac L.M."/>
            <person name="Dodson R.J."/>
            <person name="Harkins D.M."/>
            <person name="Durkin A.S."/>
            <person name="Sutton G."/>
        </authorList>
    </citation>
    <scope>NUCLEOTIDE SEQUENCE</scope>
    <source>
        <strain evidence="2">Eklund 17B</strain>
    </source>
</reference>
<reference evidence="2" key="1">
    <citation type="submission" date="2009-06" db="EMBL/GenBank/DDBJ databases">
        <authorList>
            <consortium name="US DOE Joint Genome Institute (JGI-PGF)"/>
            <person name="Lucas S."/>
            <person name="Copeland A."/>
            <person name="Lapidus A."/>
            <person name="Glavina del Rio T."/>
            <person name="Dalin E."/>
            <person name="Tice H."/>
            <person name="Bruce D."/>
            <person name="Goodwin L."/>
            <person name="Pitluck S."/>
            <person name="Kyrpides N."/>
            <person name="Mavromatis K."/>
            <person name="Ivanova N."/>
            <person name="Saunders E."/>
            <person name="Brettin T."/>
            <person name="Detter J.C."/>
            <person name="Han C."/>
            <person name="Larimer F."/>
            <person name="Land M."/>
            <person name="Hauser L."/>
            <person name="Markowitz V."/>
            <person name="Cheng J.-F."/>
            <person name="Hugenholtz P."/>
            <person name="Woyke T."/>
            <person name="Wu D."/>
            <person name="Gronow S."/>
            <person name="Klenk H.-P."/>
            <person name="Eisen J.A."/>
        </authorList>
    </citation>
    <scope>NUCLEOTIDE SEQUENCE</scope>
    <source>
        <strain evidence="2">Eklund 17B</strain>
    </source>
</reference>
<dbReference type="PATRIC" id="fig|935198.13.peg.2698"/>
<protein>
    <submittedName>
        <fullName evidence="2">Phage scaffold protein</fullName>
    </submittedName>
</protein>
<name>B2TNW8_CLOBB</name>
<dbReference type="AlphaFoldDB" id="B2TNW8"/>
<proteinExistence type="predicted"/>
<sequence>MAKLKDIIGEEAYNALSEDKRKELGKKEFEDVSNGAYIPKTRFDQVNEQAKEYKKQVGERDTQLKNLKEQYKDVDGLKEKVEKLELDNKTQKETYDKQLSDINFSNALEKGLGAFNIKDKKLIMALIDKEKIKVDGDSVIGLKEQIEPLKTSHNYLFDKEVSGTGSFSTGGDAGSGGQGEKKNTMEIGERLAKEKAEQMKGTETLNNFFK</sequence>
<organism evidence="2">
    <name type="scientific">Clostridium botulinum (strain Eklund 17B / Type B)</name>
    <dbReference type="NCBI Taxonomy" id="935198"/>
    <lineage>
        <taxon>Bacteria</taxon>
        <taxon>Bacillati</taxon>
        <taxon>Bacillota</taxon>
        <taxon>Clostridia</taxon>
        <taxon>Eubacteriales</taxon>
        <taxon>Clostridiaceae</taxon>
        <taxon>Clostridium</taxon>
    </lineage>
</organism>
<dbReference type="Pfam" id="PF06810">
    <property type="entry name" value="Phage_scaffold"/>
    <property type="match status" value="1"/>
</dbReference>
<dbReference type="HOGENOM" id="CLU_112809_0_0_9"/>
<keyword evidence="1" id="KW-0175">Coiled coil</keyword>
<accession>U4PIM7</accession>